<gene>
    <name evidence="1" type="ORF">KDA_24900</name>
</gene>
<reference evidence="2" key="1">
    <citation type="submission" date="2018-12" db="EMBL/GenBank/DDBJ databases">
        <title>Tengunoibacter tsumagoiensis gen. nov., sp. nov., Dictyobacter kobayashii sp. nov., D. alpinus sp. nov., and D. joshuensis sp. nov. and description of Dictyobacteraceae fam. nov. within the order Ktedonobacterales isolated from Tengu-no-mugimeshi.</title>
        <authorList>
            <person name="Wang C.M."/>
            <person name="Zheng Y."/>
            <person name="Sakai Y."/>
            <person name="Toyoda A."/>
            <person name="Minakuchi Y."/>
            <person name="Abe K."/>
            <person name="Yokota A."/>
            <person name="Yabe S."/>
        </authorList>
    </citation>
    <scope>NUCLEOTIDE SEQUENCE [LARGE SCALE GENOMIC DNA]</scope>
    <source>
        <strain evidence="2">Uno16</strain>
    </source>
</reference>
<evidence type="ECO:0000313" key="1">
    <source>
        <dbReference type="EMBL" id="GCE27006.1"/>
    </source>
</evidence>
<comment type="caution">
    <text evidence="1">The sequence shown here is derived from an EMBL/GenBank/DDBJ whole genome shotgun (WGS) entry which is preliminary data.</text>
</comment>
<dbReference type="EMBL" id="BIFT01000001">
    <property type="protein sequence ID" value="GCE27006.1"/>
    <property type="molecule type" value="Genomic_DNA"/>
</dbReference>
<keyword evidence="2" id="KW-1185">Reference proteome</keyword>
<evidence type="ECO:0000313" key="2">
    <source>
        <dbReference type="Proteomes" id="UP000287171"/>
    </source>
</evidence>
<dbReference type="AlphaFoldDB" id="A0A402B6M9"/>
<sequence>MFTKKAESQVTSYTLSHVWSVCGAAAAAPHTLHTHNPAPQGKIK</sequence>
<organism evidence="1 2">
    <name type="scientific">Dictyobacter alpinus</name>
    <dbReference type="NCBI Taxonomy" id="2014873"/>
    <lineage>
        <taxon>Bacteria</taxon>
        <taxon>Bacillati</taxon>
        <taxon>Chloroflexota</taxon>
        <taxon>Ktedonobacteria</taxon>
        <taxon>Ktedonobacterales</taxon>
        <taxon>Dictyobacteraceae</taxon>
        <taxon>Dictyobacter</taxon>
    </lineage>
</organism>
<dbReference type="Proteomes" id="UP000287171">
    <property type="component" value="Unassembled WGS sequence"/>
</dbReference>
<name>A0A402B6M9_9CHLR</name>
<protein>
    <submittedName>
        <fullName evidence="1">Uncharacterized protein</fullName>
    </submittedName>
</protein>
<accession>A0A402B6M9</accession>
<proteinExistence type="predicted"/>